<evidence type="ECO:0000256" key="1">
    <source>
        <dbReference type="ARBA" id="ARBA00005094"/>
    </source>
</evidence>
<protein>
    <recommendedName>
        <fullName evidence="9">1-deoxy-D-xylulose 5-phosphate reductoisomerase</fullName>
        <shortName evidence="9">DXP reductoisomerase</shortName>
        <ecNumber evidence="9">1.1.1.267</ecNumber>
    </recommendedName>
    <alternativeName>
        <fullName evidence="9">1-deoxyxylulose-5-phosphate reductoisomerase</fullName>
    </alternativeName>
    <alternativeName>
        <fullName evidence="9">2-C-methyl-D-erythritol 4-phosphate synthase</fullName>
    </alternativeName>
</protein>
<evidence type="ECO:0000256" key="9">
    <source>
        <dbReference type="HAMAP-Rule" id="MF_00183"/>
    </source>
</evidence>
<dbReference type="EMBL" id="BMJS01000002">
    <property type="protein sequence ID" value="GGF89803.1"/>
    <property type="molecule type" value="Genomic_DNA"/>
</dbReference>
<feature type="binding site" evidence="9">
    <location>
        <position position="125"/>
    </location>
    <ligand>
        <name>1-deoxy-D-xylulose 5-phosphate</name>
        <dbReference type="ChEBI" id="CHEBI:57792"/>
    </ligand>
</feature>
<feature type="binding site" evidence="9">
    <location>
        <position position="38"/>
    </location>
    <ligand>
        <name>NADPH</name>
        <dbReference type="ChEBI" id="CHEBI:57783"/>
    </ligand>
</feature>
<feature type="binding site" evidence="9">
    <location>
        <position position="225"/>
    </location>
    <ligand>
        <name>Mn(2+)</name>
        <dbReference type="ChEBI" id="CHEBI:29035"/>
    </ligand>
</feature>
<comment type="pathway">
    <text evidence="1 9">Isoprenoid biosynthesis; isopentenyl diphosphate biosynthesis via DXP pathway; isopentenyl diphosphate from 1-deoxy-D-xylulose 5-phosphate: step 1/6.</text>
</comment>
<keyword evidence="5 9" id="KW-0560">Oxidoreductase</keyword>
<keyword evidence="14" id="KW-1185">Reference proteome</keyword>
<reference evidence="13" key="1">
    <citation type="journal article" date="2014" name="Int. J. Syst. Evol. Microbiol.">
        <title>Complete genome sequence of Corynebacterium casei LMG S-19264T (=DSM 44701T), isolated from a smear-ripened cheese.</title>
        <authorList>
            <consortium name="US DOE Joint Genome Institute (JGI-PGF)"/>
            <person name="Walter F."/>
            <person name="Albersmeier A."/>
            <person name="Kalinowski J."/>
            <person name="Ruckert C."/>
        </authorList>
    </citation>
    <scope>NUCLEOTIDE SEQUENCE</scope>
    <source>
        <strain evidence="13">CGMCC 1.15758</strain>
    </source>
</reference>
<feature type="binding site" evidence="9">
    <location>
        <position position="152"/>
    </location>
    <ligand>
        <name>1-deoxy-D-xylulose 5-phosphate</name>
        <dbReference type="ChEBI" id="CHEBI:57792"/>
    </ligand>
</feature>
<dbReference type="NCBIfam" id="NF009114">
    <property type="entry name" value="PRK12464.1"/>
    <property type="match status" value="1"/>
</dbReference>
<evidence type="ECO:0000259" key="10">
    <source>
        <dbReference type="Pfam" id="PF02670"/>
    </source>
</evidence>
<feature type="domain" description="DXP reductoisomerase C-terminal" evidence="12">
    <location>
        <begin position="265"/>
        <end position="381"/>
    </location>
</feature>
<comment type="caution">
    <text evidence="13">The sequence shown here is derived from an EMBL/GenBank/DDBJ whole genome shotgun (WGS) entry which is preliminary data.</text>
</comment>
<feature type="binding site" evidence="9">
    <location>
        <position position="126"/>
    </location>
    <ligand>
        <name>NADPH</name>
        <dbReference type="ChEBI" id="CHEBI:57783"/>
    </ligand>
</feature>
<reference evidence="13" key="2">
    <citation type="submission" date="2020-09" db="EMBL/GenBank/DDBJ databases">
        <authorList>
            <person name="Sun Q."/>
            <person name="Zhou Y."/>
        </authorList>
    </citation>
    <scope>NUCLEOTIDE SEQUENCE</scope>
    <source>
        <strain evidence="13">CGMCC 1.15758</strain>
    </source>
</reference>
<gene>
    <name evidence="9 13" type="primary">dxr</name>
    <name evidence="13" type="ORF">GCM10010995_03950</name>
</gene>
<dbReference type="GO" id="GO:0051484">
    <property type="term" value="P:isopentenyl diphosphate biosynthetic process, methylerythritol 4-phosphate pathway involved in terpenoid biosynthetic process"/>
    <property type="evidence" value="ECO:0007669"/>
    <property type="project" value="TreeGrafter"/>
</dbReference>
<feature type="binding site" evidence="9">
    <location>
        <position position="216"/>
    </location>
    <ligand>
        <name>1-deoxy-D-xylulose 5-phosphate</name>
        <dbReference type="ChEBI" id="CHEBI:57792"/>
    </ligand>
</feature>
<feature type="binding site" evidence="9">
    <location>
        <position position="150"/>
    </location>
    <ligand>
        <name>Mn(2+)</name>
        <dbReference type="ChEBI" id="CHEBI:29035"/>
    </ligand>
</feature>
<dbReference type="PANTHER" id="PTHR30525">
    <property type="entry name" value="1-DEOXY-D-XYLULOSE 5-PHOSPHATE REDUCTOISOMERASE"/>
    <property type="match status" value="1"/>
</dbReference>
<feature type="binding site" evidence="9">
    <location>
        <position position="124"/>
    </location>
    <ligand>
        <name>NADPH</name>
        <dbReference type="ChEBI" id="CHEBI:57783"/>
    </ligand>
</feature>
<dbReference type="GO" id="GO:0070402">
    <property type="term" value="F:NADPH binding"/>
    <property type="evidence" value="ECO:0007669"/>
    <property type="project" value="InterPro"/>
</dbReference>
<dbReference type="Proteomes" id="UP000636949">
    <property type="component" value="Unassembled WGS sequence"/>
</dbReference>
<comment type="cofactor">
    <cofactor evidence="9">
        <name>Mg(2+)</name>
        <dbReference type="ChEBI" id="CHEBI:18420"/>
    </cofactor>
    <cofactor evidence="9">
        <name>Mn(2+)</name>
        <dbReference type="ChEBI" id="CHEBI:29035"/>
    </cofactor>
</comment>
<dbReference type="InterPro" id="IPR013512">
    <property type="entry name" value="DXP_reductoisomerase_N"/>
</dbReference>
<dbReference type="PANTHER" id="PTHR30525:SF0">
    <property type="entry name" value="1-DEOXY-D-XYLULOSE 5-PHOSPHATE REDUCTOISOMERASE, CHLOROPLASTIC"/>
    <property type="match status" value="1"/>
</dbReference>
<dbReference type="InterPro" id="IPR036291">
    <property type="entry name" value="NAD(P)-bd_dom_sf"/>
</dbReference>
<feature type="binding site" evidence="9">
    <location>
        <position position="10"/>
    </location>
    <ligand>
        <name>NADPH</name>
        <dbReference type="ChEBI" id="CHEBI:57783"/>
    </ligand>
</feature>
<evidence type="ECO:0000313" key="13">
    <source>
        <dbReference type="EMBL" id="GGF89803.1"/>
    </source>
</evidence>
<organism evidence="13 14">
    <name type="scientific">Cysteiniphilum litorale</name>
    <dbReference type="NCBI Taxonomy" id="2056700"/>
    <lineage>
        <taxon>Bacteria</taxon>
        <taxon>Pseudomonadati</taxon>
        <taxon>Pseudomonadota</taxon>
        <taxon>Gammaproteobacteria</taxon>
        <taxon>Thiotrichales</taxon>
        <taxon>Fastidiosibacteraceae</taxon>
        <taxon>Cysteiniphilum</taxon>
    </lineage>
</organism>
<dbReference type="GO" id="GO:0030604">
    <property type="term" value="F:1-deoxy-D-xylulose-5-phosphate reductoisomerase activity"/>
    <property type="evidence" value="ECO:0007669"/>
    <property type="project" value="UniProtKB-UniRule"/>
</dbReference>
<proteinExistence type="inferred from homology"/>
<evidence type="ECO:0000259" key="11">
    <source>
        <dbReference type="Pfam" id="PF08436"/>
    </source>
</evidence>
<dbReference type="SUPFAM" id="SSF69055">
    <property type="entry name" value="1-deoxy-D-xylulose-5-phosphate reductoisomerase, C-terminal domain"/>
    <property type="match status" value="1"/>
</dbReference>
<feature type="binding site" evidence="9">
    <location>
        <position position="203"/>
    </location>
    <ligand>
        <name>1-deoxy-D-xylulose 5-phosphate</name>
        <dbReference type="ChEBI" id="CHEBI:57792"/>
    </ligand>
</feature>
<dbReference type="Gene3D" id="3.40.50.720">
    <property type="entry name" value="NAD(P)-binding Rossmann-like Domain"/>
    <property type="match status" value="1"/>
</dbReference>
<dbReference type="HAMAP" id="MF_00183">
    <property type="entry name" value="DXP_reductoisom"/>
    <property type="match status" value="1"/>
</dbReference>
<dbReference type="InterPro" id="IPR013644">
    <property type="entry name" value="DXP_reductoisomerase_C"/>
</dbReference>
<feature type="binding site" evidence="9">
    <location>
        <position position="11"/>
    </location>
    <ligand>
        <name>NADPH</name>
        <dbReference type="ChEBI" id="CHEBI:57783"/>
    </ligand>
</feature>
<name>A0A8J2Z2K2_9GAMM</name>
<feature type="binding site" evidence="9">
    <location>
        <position position="225"/>
    </location>
    <ligand>
        <name>1-deoxy-D-xylulose 5-phosphate</name>
        <dbReference type="ChEBI" id="CHEBI:57792"/>
    </ligand>
</feature>
<evidence type="ECO:0000256" key="6">
    <source>
        <dbReference type="ARBA" id="ARBA00023211"/>
    </source>
</evidence>
<sequence length="392" mass="43591">MKVITILGATGSIGVNTLEIIRDNPADFEVYALTAHRNIELLYQQCLKFSPRYAVVADESLANKLSNDLKALDCQTIVLYGKEGLISVASADKVDMVMAAIVGIAGLAPTFAAVNKGKTILLANKEALVTAGEIFMRAAKQSNAMILPVDSEHNAIFQCLPDQDKHYDQLAISRIILTASGGPFREKSLGELKDITPDEACAHPNWQMGRKISVDSSTMMNKALEVIEAYWLFQVPVEKIEVLIHPQSIVHSMVEYHDGSFIAQMGSPDMKTPIGYAMYYPQRHKINVPKLDFTAKPLSFNALDGQRFALIPLVYDMLKRQDYAATIVLNAVNEVLVEAFLAEKIQYLEIIEYIERVLQELKLNKPETIDDVIAIDLKARRHVSVLLNTDKD</sequence>
<feature type="binding site" evidence="9">
    <location>
        <position position="209"/>
    </location>
    <ligand>
        <name>NADPH</name>
        <dbReference type="ChEBI" id="CHEBI:57783"/>
    </ligand>
</feature>
<feature type="binding site" evidence="9">
    <location>
        <position position="221"/>
    </location>
    <ligand>
        <name>1-deoxy-D-xylulose 5-phosphate</name>
        <dbReference type="ChEBI" id="CHEBI:57792"/>
    </ligand>
</feature>
<dbReference type="InterPro" id="IPR026877">
    <property type="entry name" value="DXPR_C"/>
</dbReference>
<dbReference type="UniPathway" id="UPA00056">
    <property type="reaction ID" value="UER00092"/>
</dbReference>
<dbReference type="InterPro" id="IPR036169">
    <property type="entry name" value="DXPR_C_sf"/>
</dbReference>
<comment type="function">
    <text evidence="9">Catalyzes the NADPH-dependent rearrangement and reduction of 1-deoxy-D-xylulose-5-phosphate (DXP) to 2-C-methyl-D-erythritol 4-phosphate (MEP).</text>
</comment>
<feature type="domain" description="1-deoxy-D-xylulose 5-phosphate reductoisomerase C-terminal" evidence="11">
    <location>
        <begin position="146"/>
        <end position="233"/>
    </location>
</feature>
<dbReference type="OrthoDB" id="9806546at2"/>
<dbReference type="InterPro" id="IPR003821">
    <property type="entry name" value="DXP_reductoisomerase"/>
</dbReference>
<evidence type="ECO:0000256" key="8">
    <source>
        <dbReference type="ARBA" id="ARBA00048543"/>
    </source>
</evidence>
<keyword evidence="6 9" id="KW-0464">Manganese</keyword>
<dbReference type="FunFam" id="3.40.50.720:FF:000045">
    <property type="entry name" value="1-deoxy-D-xylulose 5-phosphate reductoisomerase"/>
    <property type="match status" value="1"/>
</dbReference>
<accession>A0A8J2Z2K2</accession>
<feature type="binding site" evidence="9">
    <location>
        <position position="222"/>
    </location>
    <ligand>
        <name>1-deoxy-D-xylulose 5-phosphate</name>
        <dbReference type="ChEBI" id="CHEBI:57792"/>
    </ligand>
</feature>
<evidence type="ECO:0000313" key="14">
    <source>
        <dbReference type="Proteomes" id="UP000636949"/>
    </source>
</evidence>
<dbReference type="EC" id="1.1.1.267" evidence="9"/>
<comment type="catalytic activity">
    <reaction evidence="8">
        <text>2-C-methyl-D-erythritol 4-phosphate + NADP(+) = 1-deoxy-D-xylulose 5-phosphate + NADPH + H(+)</text>
        <dbReference type="Rhea" id="RHEA:13717"/>
        <dbReference type="ChEBI" id="CHEBI:15378"/>
        <dbReference type="ChEBI" id="CHEBI:57783"/>
        <dbReference type="ChEBI" id="CHEBI:57792"/>
        <dbReference type="ChEBI" id="CHEBI:58262"/>
        <dbReference type="ChEBI" id="CHEBI:58349"/>
        <dbReference type="EC" id="1.1.1.267"/>
    </reaction>
    <physiologicalReaction direction="right-to-left" evidence="8">
        <dbReference type="Rhea" id="RHEA:13719"/>
    </physiologicalReaction>
</comment>
<evidence type="ECO:0000256" key="5">
    <source>
        <dbReference type="ARBA" id="ARBA00023002"/>
    </source>
</evidence>
<feature type="binding site" evidence="9">
    <location>
        <position position="151"/>
    </location>
    <ligand>
        <name>1-deoxy-D-xylulose 5-phosphate</name>
        <dbReference type="ChEBI" id="CHEBI:57792"/>
    </ligand>
</feature>
<dbReference type="Pfam" id="PF08436">
    <property type="entry name" value="DXP_redisom_C"/>
    <property type="match status" value="1"/>
</dbReference>
<dbReference type="Gene3D" id="1.10.1740.10">
    <property type="match status" value="1"/>
</dbReference>
<evidence type="ECO:0000256" key="2">
    <source>
        <dbReference type="ARBA" id="ARBA00006825"/>
    </source>
</evidence>
<dbReference type="NCBIfam" id="TIGR00243">
    <property type="entry name" value="Dxr"/>
    <property type="match status" value="1"/>
</dbReference>
<dbReference type="Pfam" id="PF13288">
    <property type="entry name" value="DXPR_C"/>
    <property type="match status" value="1"/>
</dbReference>
<comment type="similarity">
    <text evidence="2 9">Belongs to the DXR family.</text>
</comment>
<feature type="binding site" evidence="9">
    <location>
        <position position="180"/>
    </location>
    <ligand>
        <name>1-deoxy-D-xylulose 5-phosphate</name>
        <dbReference type="ChEBI" id="CHEBI:57792"/>
    </ligand>
</feature>
<keyword evidence="7 9" id="KW-0414">Isoprene biosynthesis</keyword>
<keyword evidence="9" id="KW-0460">Magnesium</keyword>
<dbReference type="Pfam" id="PF02670">
    <property type="entry name" value="DXP_reductoisom"/>
    <property type="match status" value="1"/>
</dbReference>
<dbReference type="SUPFAM" id="SSF51735">
    <property type="entry name" value="NAD(P)-binding Rossmann-fold domains"/>
    <property type="match status" value="1"/>
</dbReference>
<feature type="binding site" evidence="9">
    <location>
        <position position="12"/>
    </location>
    <ligand>
        <name>NADPH</name>
        <dbReference type="ChEBI" id="CHEBI:57783"/>
    </ligand>
</feature>
<feature type="binding site" evidence="9">
    <location>
        <position position="37"/>
    </location>
    <ligand>
        <name>NADPH</name>
        <dbReference type="ChEBI" id="CHEBI:57783"/>
    </ligand>
</feature>
<evidence type="ECO:0000256" key="3">
    <source>
        <dbReference type="ARBA" id="ARBA00022723"/>
    </source>
</evidence>
<evidence type="ECO:0000256" key="4">
    <source>
        <dbReference type="ARBA" id="ARBA00022857"/>
    </source>
</evidence>
<feature type="binding site" evidence="9">
    <location>
        <position position="13"/>
    </location>
    <ligand>
        <name>NADPH</name>
        <dbReference type="ChEBI" id="CHEBI:57783"/>
    </ligand>
</feature>
<dbReference type="RefSeq" id="WP_117001493.1">
    <property type="nucleotide sequence ID" value="NZ_BMJS01000002.1"/>
</dbReference>
<evidence type="ECO:0000259" key="12">
    <source>
        <dbReference type="Pfam" id="PF13288"/>
    </source>
</evidence>
<dbReference type="AlphaFoldDB" id="A0A8J2Z2K2"/>
<evidence type="ECO:0000256" key="7">
    <source>
        <dbReference type="ARBA" id="ARBA00023229"/>
    </source>
</evidence>
<keyword evidence="3 9" id="KW-0479">Metal-binding</keyword>
<feature type="domain" description="1-deoxy-D-xylulose 5-phosphate reductoisomerase N-terminal" evidence="10">
    <location>
        <begin position="4"/>
        <end position="132"/>
    </location>
</feature>
<comment type="caution">
    <text evidence="9">Lacks conserved residue(s) required for the propagation of feature annotation.</text>
</comment>
<dbReference type="GO" id="GO:0030145">
    <property type="term" value="F:manganese ion binding"/>
    <property type="evidence" value="ECO:0007669"/>
    <property type="project" value="TreeGrafter"/>
</dbReference>
<keyword evidence="4 9" id="KW-0521">NADP</keyword>
<dbReference type="NCBIfam" id="NF003938">
    <property type="entry name" value="PRK05447.1-1"/>
    <property type="match status" value="1"/>
</dbReference>
<feature type="binding site" evidence="9">
    <location>
        <position position="152"/>
    </location>
    <ligand>
        <name>Mn(2+)</name>
        <dbReference type="ChEBI" id="CHEBI:29035"/>
    </ligand>
</feature>
<dbReference type="PIRSF" id="PIRSF006205">
    <property type="entry name" value="Dxp_reductismrs"/>
    <property type="match status" value="1"/>
</dbReference>
<dbReference type="SUPFAM" id="SSF55347">
    <property type="entry name" value="Glyceraldehyde-3-phosphate dehydrogenase-like, C-terminal domain"/>
    <property type="match status" value="1"/>
</dbReference>